<feature type="transmembrane region" description="Helical" evidence="5">
    <location>
        <begin position="121"/>
        <end position="140"/>
    </location>
</feature>
<dbReference type="PANTHER" id="PTHR32322">
    <property type="entry name" value="INNER MEMBRANE TRANSPORTER"/>
    <property type="match status" value="1"/>
</dbReference>
<dbReference type="Pfam" id="PF00892">
    <property type="entry name" value="EamA"/>
    <property type="match status" value="2"/>
</dbReference>
<protein>
    <submittedName>
        <fullName evidence="7">EamA family transporter</fullName>
    </submittedName>
</protein>
<evidence type="ECO:0000313" key="8">
    <source>
        <dbReference type="Proteomes" id="UP000244496"/>
    </source>
</evidence>
<feature type="transmembrane region" description="Helical" evidence="5">
    <location>
        <begin position="146"/>
        <end position="166"/>
    </location>
</feature>
<evidence type="ECO:0000256" key="1">
    <source>
        <dbReference type="ARBA" id="ARBA00004141"/>
    </source>
</evidence>
<accession>A0A2S0UJ15</accession>
<feature type="transmembrane region" description="Helical" evidence="5">
    <location>
        <begin position="178"/>
        <end position="199"/>
    </location>
</feature>
<dbReference type="InterPro" id="IPR000620">
    <property type="entry name" value="EamA_dom"/>
</dbReference>
<organism evidence="7 8">
    <name type="scientific">Paragemmobacter aquarius</name>
    <dbReference type="NCBI Taxonomy" id="2169400"/>
    <lineage>
        <taxon>Bacteria</taxon>
        <taxon>Pseudomonadati</taxon>
        <taxon>Pseudomonadota</taxon>
        <taxon>Alphaproteobacteria</taxon>
        <taxon>Rhodobacterales</taxon>
        <taxon>Paracoccaceae</taxon>
        <taxon>Paragemmobacter</taxon>
    </lineage>
</organism>
<evidence type="ECO:0000256" key="5">
    <source>
        <dbReference type="SAM" id="Phobius"/>
    </source>
</evidence>
<comment type="subcellular location">
    <subcellularLocation>
        <location evidence="1">Membrane</location>
        <topology evidence="1">Multi-pass membrane protein</topology>
    </subcellularLocation>
</comment>
<dbReference type="InterPro" id="IPR050638">
    <property type="entry name" value="AA-Vitamin_Transporters"/>
</dbReference>
<dbReference type="KEGG" id="geh:HYN69_04260"/>
<name>A0A2S0UJ15_9RHOB</name>
<evidence type="ECO:0000313" key="7">
    <source>
        <dbReference type="EMBL" id="AWB47827.1"/>
    </source>
</evidence>
<feature type="transmembrane region" description="Helical" evidence="5">
    <location>
        <begin position="243"/>
        <end position="263"/>
    </location>
</feature>
<feature type="transmembrane region" description="Helical" evidence="5">
    <location>
        <begin position="67"/>
        <end position="86"/>
    </location>
</feature>
<dbReference type="RefSeq" id="WP_108434652.1">
    <property type="nucleotide sequence ID" value="NZ_CP028918.1"/>
</dbReference>
<dbReference type="Gene3D" id="1.10.3730.20">
    <property type="match status" value="1"/>
</dbReference>
<gene>
    <name evidence="7" type="ORF">HYN69_04260</name>
</gene>
<dbReference type="Proteomes" id="UP000244496">
    <property type="component" value="Chromosome"/>
</dbReference>
<keyword evidence="4 5" id="KW-0472">Membrane</keyword>
<evidence type="ECO:0000256" key="2">
    <source>
        <dbReference type="ARBA" id="ARBA00022692"/>
    </source>
</evidence>
<dbReference type="EMBL" id="CP028918">
    <property type="protein sequence ID" value="AWB47827.1"/>
    <property type="molecule type" value="Genomic_DNA"/>
</dbReference>
<feature type="transmembrane region" description="Helical" evidence="5">
    <location>
        <begin position="7"/>
        <end position="29"/>
    </location>
</feature>
<evidence type="ECO:0000259" key="6">
    <source>
        <dbReference type="Pfam" id="PF00892"/>
    </source>
</evidence>
<dbReference type="GO" id="GO:0016020">
    <property type="term" value="C:membrane"/>
    <property type="evidence" value="ECO:0007669"/>
    <property type="project" value="UniProtKB-SubCell"/>
</dbReference>
<feature type="transmembrane region" description="Helical" evidence="5">
    <location>
        <begin position="92"/>
        <end position="114"/>
    </location>
</feature>
<feature type="domain" description="EamA" evidence="6">
    <location>
        <begin position="151"/>
        <end position="283"/>
    </location>
</feature>
<feature type="domain" description="EamA" evidence="6">
    <location>
        <begin position="9"/>
        <end position="138"/>
    </location>
</feature>
<dbReference type="SUPFAM" id="SSF103481">
    <property type="entry name" value="Multidrug resistance efflux transporter EmrE"/>
    <property type="match status" value="2"/>
</dbReference>
<dbReference type="PANTHER" id="PTHR32322:SF9">
    <property type="entry name" value="AMINO-ACID METABOLITE EFFLUX PUMP-RELATED"/>
    <property type="match status" value="1"/>
</dbReference>
<feature type="transmembrane region" description="Helical" evidence="5">
    <location>
        <begin position="35"/>
        <end position="55"/>
    </location>
</feature>
<reference evidence="7 8" key="1">
    <citation type="submission" date="2018-04" db="EMBL/GenBank/DDBJ databases">
        <title>Genome sequencing of Gemmobacter.</title>
        <authorList>
            <person name="Yi H."/>
            <person name="Baek M.-G."/>
        </authorList>
    </citation>
    <scope>NUCLEOTIDE SEQUENCE [LARGE SCALE GENOMIC DNA]</scope>
    <source>
        <strain evidence="7 8">HYN0069</strain>
    </source>
</reference>
<evidence type="ECO:0000256" key="4">
    <source>
        <dbReference type="ARBA" id="ARBA00023136"/>
    </source>
</evidence>
<dbReference type="InterPro" id="IPR037185">
    <property type="entry name" value="EmrE-like"/>
</dbReference>
<dbReference type="AlphaFoldDB" id="A0A2S0UJ15"/>
<keyword evidence="8" id="KW-1185">Reference proteome</keyword>
<feature type="transmembrane region" description="Helical" evidence="5">
    <location>
        <begin position="269"/>
        <end position="289"/>
    </location>
</feature>
<evidence type="ECO:0000256" key="3">
    <source>
        <dbReference type="ARBA" id="ARBA00022989"/>
    </source>
</evidence>
<keyword evidence="2 5" id="KW-0812">Transmembrane</keyword>
<sequence length="297" mass="31017">MSKADWLRLIVLSLLWGGSFLFVSIALAGGVPPLVLVWCRVGFGAAVLAAVLMLMRTGFPHRNLWPALVVMGLLNNVIPFTLFAFAQGQIGAGLAAILNAMTPLFTVLVGHLLLAEERMTGPRVTGVVLGFAGVMVMMRGEGFGGTVLAKLACLGAALSYAFAGVWGRRFKRSGLPPMAVAFGQCASAAVILGPVMLVVDRPWLLPVPETGAVVAIAGLVFLSTALAYLLFFGLLASAGALNVQLVTFLIPVSAVLLGVLFLGEVLETKHLAGAALIAAGLVAIDGRFWQRLRAGAR</sequence>
<feature type="transmembrane region" description="Helical" evidence="5">
    <location>
        <begin position="211"/>
        <end position="236"/>
    </location>
</feature>
<proteinExistence type="predicted"/>
<dbReference type="OrthoDB" id="9810556at2"/>
<keyword evidence="3 5" id="KW-1133">Transmembrane helix</keyword>